<evidence type="ECO:0000313" key="3">
    <source>
        <dbReference type="EMBL" id="AAZ26137.1"/>
    </source>
</evidence>
<keyword evidence="3" id="KW-0418">Kinase</keyword>
<dbReference type="KEGG" id="cps:CPS_3719"/>
<evidence type="ECO:0000259" key="2">
    <source>
        <dbReference type="Pfam" id="PF06580"/>
    </source>
</evidence>
<dbReference type="STRING" id="167879.CPS_3719"/>
<keyword evidence="1" id="KW-1133">Transmembrane helix</keyword>
<evidence type="ECO:0000256" key="1">
    <source>
        <dbReference type="SAM" id="Phobius"/>
    </source>
</evidence>
<name>Q47XT4_COLP3</name>
<proteinExistence type="predicted"/>
<reference evidence="3" key="1">
    <citation type="journal article" date="2005" name="Proc. Natl. Acad. Sci. U.S.A.">
        <title>The psychrophilic lifestyle as revealed by the genome sequence of Colwellia psychrerythraea 34H through genomic and proteomic analyses.</title>
        <authorList>
            <person name="Methe B.A."/>
            <person name="Nelson K.E."/>
            <person name="Deming J.W."/>
            <person name="Momen B."/>
            <person name="Melamud E."/>
            <person name="Zhang X."/>
            <person name="Moult J."/>
            <person name="Madupu R."/>
            <person name="Nelson W.C."/>
            <person name="Dodson R.J."/>
            <person name="Brinkac L.M."/>
            <person name="Daugherty S.C."/>
            <person name="Durkin A.S."/>
            <person name="DeBoy R.T."/>
            <person name="Kolonay J.F."/>
            <person name="Sullivan S.A."/>
            <person name="Zhou L."/>
            <person name="Davidsen T.M."/>
            <person name="Wu M."/>
            <person name="Huston A.L."/>
            <person name="Lewis M."/>
            <person name="Weaver B."/>
            <person name="Weidman J.F."/>
            <person name="Khouri H."/>
            <person name="Utterback T.R."/>
            <person name="Feldblyum T.V."/>
            <person name="Fraser C.M."/>
        </authorList>
    </citation>
    <scope>NUCLEOTIDE SEQUENCE [LARGE SCALE GENOMIC DNA]</scope>
    <source>
        <strain evidence="3">34H</strain>
    </source>
</reference>
<dbReference type="SUPFAM" id="SSF55874">
    <property type="entry name" value="ATPase domain of HSP90 chaperone/DNA topoisomerase II/histidine kinase"/>
    <property type="match status" value="1"/>
</dbReference>
<dbReference type="RefSeq" id="WP_011044472.1">
    <property type="nucleotide sequence ID" value="NC_003910.7"/>
</dbReference>
<dbReference type="PANTHER" id="PTHR34220">
    <property type="entry name" value="SENSOR HISTIDINE KINASE YPDA"/>
    <property type="match status" value="1"/>
</dbReference>
<keyword evidence="1" id="KW-0812">Transmembrane</keyword>
<feature type="transmembrane region" description="Helical" evidence="1">
    <location>
        <begin position="122"/>
        <end position="144"/>
    </location>
</feature>
<dbReference type="InterPro" id="IPR050640">
    <property type="entry name" value="Bact_2-comp_sensor_kinase"/>
</dbReference>
<dbReference type="EMBL" id="CP000083">
    <property type="protein sequence ID" value="AAZ26137.1"/>
    <property type="molecule type" value="Genomic_DNA"/>
</dbReference>
<protein>
    <submittedName>
        <fullName evidence="3">Sensor histidine kinase</fullName>
    </submittedName>
</protein>
<organism evidence="3 4">
    <name type="scientific">Colwellia psychrerythraea (strain 34H / ATCC BAA-681)</name>
    <name type="common">Vibrio psychroerythus</name>
    <dbReference type="NCBI Taxonomy" id="167879"/>
    <lineage>
        <taxon>Bacteria</taxon>
        <taxon>Pseudomonadati</taxon>
        <taxon>Pseudomonadota</taxon>
        <taxon>Gammaproteobacteria</taxon>
        <taxon>Alteromonadales</taxon>
        <taxon>Colwelliaceae</taxon>
        <taxon>Colwellia</taxon>
    </lineage>
</organism>
<dbReference type="Gene3D" id="3.30.565.10">
    <property type="entry name" value="Histidine kinase-like ATPase, C-terminal domain"/>
    <property type="match status" value="1"/>
</dbReference>
<feature type="transmembrane region" description="Helical" evidence="1">
    <location>
        <begin position="20"/>
        <end position="44"/>
    </location>
</feature>
<feature type="domain" description="Signal transduction histidine kinase internal region" evidence="2">
    <location>
        <begin position="178"/>
        <end position="258"/>
    </location>
</feature>
<dbReference type="GO" id="GO:0000155">
    <property type="term" value="F:phosphorelay sensor kinase activity"/>
    <property type="evidence" value="ECO:0007669"/>
    <property type="project" value="InterPro"/>
</dbReference>
<dbReference type="PANTHER" id="PTHR34220:SF7">
    <property type="entry name" value="SENSOR HISTIDINE KINASE YPDA"/>
    <property type="match status" value="1"/>
</dbReference>
<dbReference type="InterPro" id="IPR036890">
    <property type="entry name" value="HATPase_C_sf"/>
</dbReference>
<keyword evidence="1" id="KW-0472">Membrane</keyword>
<feature type="transmembrane region" description="Helical" evidence="1">
    <location>
        <begin position="81"/>
        <end position="102"/>
    </location>
</feature>
<sequence>MSEHFLQQKYNSISENPIYLFWFLQFCFWSFVSLISLVSLTLWYVQIDVAHLNHTFLQSFVGVVFSLPLYWAFMRCWNTSIFIRVFVSITSVLLISFIWTVIRVELYIRLTGTDEIWTQFGGWYFSSIFIYFCWTGFFHGIRYYQLLQFEHEIMLKKEAEAKTEQLKRLSAQTVARDAKIKMLRYQLNPHFLCNTLNAINSLIECELPEKAQLMTVQLSKFLRYSLDNDPDTKIALEFELKALELYLEIEKTRFGERLQLDFQISEAAKAAFIPSLLLQPLIENSMKHVIAQNEEGGVISLSADVIDNMLVLELSDTGSAKRVDINKIKSKTGRGVGLRNIDERLKALYTDNYVYNLNVRPSGGLKTTIKLPLDSQGEPDIVNQAYNSMKVC</sequence>
<dbReference type="GO" id="GO:0016020">
    <property type="term" value="C:membrane"/>
    <property type="evidence" value="ECO:0007669"/>
    <property type="project" value="InterPro"/>
</dbReference>
<accession>Q47XT4</accession>
<evidence type="ECO:0000313" key="4">
    <source>
        <dbReference type="Proteomes" id="UP000000547"/>
    </source>
</evidence>
<dbReference type="Pfam" id="PF06580">
    <property type="entry name" value="His_kinase"/>
    <property type="match status" value="1"/>
</dbReference>
<dbReference type="HOGENOM" id="CLU_020473_1_1_6"/>
<dbReference type="AlphaFoldDB" id="Q47XT4"/>
<keyword evidence="3" id="KW-0808">Transferase</keyword>
<gene>
    <name evidence="3" type="ordered locus">CPS_3719</name>
</gene>
<feature type="transmembrane region" description="Helical" evidence="1">
    <location>
        <begin position="56"/>
        <end position="74"/>
    </location>
</feature>
<dbReference type="Proteomes" id="UP000000547">
    <property type="component" value="Chromosome"/>
</dbReference>
<dbReference type="InterPro" id="IPR010559">
    <property type="entry name" value="Sig_transdc_His_kin_internal"/>
</dbReference>